<dbReference type="Proteomes" id="UP000440096">
    <property type="component" value="Unassembled WGS sequence"/>
</dbReference>
<dbReference type="InterPro" id="IPR050564">
    <property type="entry name" value="F420-G6PD/mer"/>
</dbReference>
<organism evidence="3 4">
    <name type="scientific">Amycolatopsis pithecellobii</name>
    <dbReference type="NCBI Taxonomy" id="664692"/>
    <lineage>
        <taxon>Bacteria</taxon>
        <taxon>Bacillati</taxon>
        <taxon>Actinomycetota</taxon>
        <taxon>Actinomycetes</taxon>
        <taxon>Pseudonocardiales</taxon>
        <taxon>Pseudonocardiaceae</taxon>
        <taxon>Amycolatopsis</taxon>
    </lineage>
</organism>
<dbReference type="SUPFAM" id="SSF51679">
    <property type="entry name" value="Bacterial luciferase-like"/>
    <property type="match status" value="1"/>
</dbReference>
<dbReference type="AlphaFoldDB" id="A0A6N7Z1Q5"/>
<comment type="caution">
    <text evidence="3">The sequence shown here is derived from an EMBL/GenBank/DDBJ whole genome shotgun (WGS) entry which is preliminary data.</text>
</comment>
<accession>A0A6N7Z1Q5</accession>
<dbReference type="PANTHER" id="PTHR43244">
    <property type="match status" value="1"/>
</dbReference>
<sequence length="309" mass="32466">MRAGGARVKQSRELAARIGPAGVWLSVLAEIPAAEAAKAARVVEDLGYGALWIGESPAHKEIFTNAALLLSATARLTVATGVATIWARDAVAAEGAAQTLGEAFPGRFVLGLGASHAEAGRGQGHDRPLTALRAYLDALDRDRYEGPRAEPPVPRVLAALRPRMQELARDRSAGMHSFFVPPAHTAAARERLGPEPLLVPEQAVVVDADAARARAIAREHIATRLALRNYVNHLRALGFDGEDFAGGGSDRLVDALVVCGDARLVAARVREHLAAGADHVAIHPLTRTPGVESVLDQLRALAAEGGVPS</sequence>
<gene>
    <name evidence="3" type="ORF">GKO32_00315</name>
</gene>
<dbReference type="InterPro" id="IPR019922">
    <property type="entry name" value="Lucif-like_OxRdatse_MSMEG_4141"/>
</dbReference>
<keyword evidence="4" id="KW-1185">Reference proteome</keyword>
<dbReference type="NCBIfam" id="TIGR03620">
    <property type="entry name" value="F420_MSMEG_4141"/>
    <property type="match status" value="1"/>
</dbReference>
<dbReference type="InterPro" id="IPR036661">
    <property type="entry name" value="Luciferase-like_sf"/>
</dbReference>
<protein>
    <submittedName>
        <fullName evidence="3">TIGR03620 family F420-dependent LLM class oxidoreductase</fullName>
    </submittedName>
</protein>
<dbReference type="GO" id="GO:0016705">
    <property type="term" value="F:oxidoreductase activity, acting on paired donors, with incorporation or reduction of molecular oxygen"/>
    <property type="evidence" value="ECO:0007669"/>
    <property type="project" value="InterPro"/>
</dbReference>
<dbReference type="Pfam" id="PF00296">
    <property type="entry name" value="Bac_luciferase"/>
    <property type="match status" value="1"/>
</dbReference>
<dbReference type="InterPro" id="IPR011251">
    <property type="entry name" value="Luciferase-like_dom"/>
</dbReference>
<reference evidence="3 4" key="1">
    <citation type="submission" date="2019-11" db="EMBL/GenBank/DDBJ databases">
        <title>Draft genome of Amycolatopsis RM579.</title>
        <authorList>
            <person name="Duangmal K."/>
            <person name="Mingma R."/>
        </authorList>
    </citation>
    <scope>NUCLEOTIDE SEQUENCE [LARGE SCALE GENOMIC DNA]</scope>
    <source>
        <strain evidence="3 4">RM579</strain>
    </source>
</reference>
<dbReference type="EMBL" id="WMBA01000001">
    <property type="protein sequence ID" value="MTD52436.1"/>
    <property type="molecule type" value="Genomic_DNA"/>
</dbReference>
<evidence type="ECO:0000313" key="3">
    <source>
        <dbReference type="EMBL" id="MTD52436.1"/>
    </source>
</evidence>
<keyword evidence="1" id="KW-0560">Oxidoreductase</keyword>
<proteinExistence type="predicted"/>
<feature type="domain" description="Luciferase-like" evidence="2">
    <location>
        <begin position="29"/>
        <end position="279"/>
    </location>
</feature>
<evidence type="ECO:0000259" key="2">
    <source>
        <dbReference type="Pfam" id="PF00296"/>
    </source>
</evidence>
<dbReference type="PANTHER" id="PTHR43244:SF1">
    <property type="entry name" value="5,10-METHYLENETETRAHYDROMETHANOPTERIN REDUCTASE"/>
    <property type="match status" value="1"/>
</dbReference>
<evidence type="ECO:0000256" key="1">
    <source>
        <dbReference type="ARBA" id="ARBA00023002"/>
    </source>
</evidence>
<dbReference type="Gene3D" id="3.20.20.30">
    <property type="entry name" value="Luciferase-like domain"/>
    <property type="match status" value="1"/>
</dbReference>
<evidence type="ECO:0000313" key="4">
    <source>
        <dbReference type="Proteomes" id="UP000440096"/>
    </source>
</evidence>
<name>A0A6N7Z1Q5_9PSEU</name>